<evidence type="ECO:0000313" key="2">
    <source>
        <dbReference type="Proteomes" id="UP000789831"/>
    </source>
</evidence>
<name>A0A9N8ZXK0_9GLOM</name>
<sequence length="151" mass="16802">MPAKISNAGAETREAFRAVINAVGRLSCGKVVENVLSWVTSNNVIDIETKLIQEGDLSISKCGCRRIKLQTSPSLNEQINKILDQAYAPAHFALALPLNLLGEVDTVKRSRGNAGLGKIMSEQPPRSESIDFYEVMRFWERGEKKSRKDRN</sequence>
<dbReference type="EMBL" id="CAJVPL010000569">
    <property type="protein sequence ID" value="CAG8510668.1"/>
    <property type="molecule type" value="Genomic_DNA"/>
</dbReference>
<evidence type="ECO:0000313" key="1">
    <source>
        <dbReference type="EMBL" id="CAG8510668.1"/>
    </source>
</evidence>
<accession>A0A9N8ZXK0</accession>
<comment type="caution">
    <text evidence="1">The sequence shown here is derived from an EMBL/GenBank/DDBJ whole genome shotgun (WGS) entry which is preliminary data.</text>
</comment>
<organism evidence="1 2">
    <name type="scientific">Ambispora gerdemannii</name>
    <dbReference type="NCBI Taxonomy" id="144530"/>
    <lineage>
        <taxon>Eukaryota</taxon>
        <taxon>Fungi</taxon>
        <taxon>Fungi incertae sedis</taxon>
        <taxon>Mucoromycota</taxon>
        <taxon>Glomeromycotina</taxon>
        <taxon>Glomeromycetes</taxon>
        <taxon>Archaeosporales</taxon>
        <taxon>Ambisporaceae</taxon>
        <taxon>Ambispora</taxon>
    </lineage>
</organism>
<protein>
    <submittedName>
        <fullName evidence="1">4833_t:CDS:1</fullName>
    </submittedName>
</protein>
<gene>
    <name evidence="1" type="ORF">AGERDE_LOCUS4725</name>
</gene>
<reference evidence="1" key="1">
    <citation type="submission" date="2021-06" db="EMBL/GenBank/DDBJ databases">
        <authorList>
            <person name="Kallberg Y."/>
            <person name="Tangrot J."/>
            <person name="Rosling A."/>
        </authorList>
    </citation>
    <scope>NUCLEOTIDE SEQUENCE</scope>
    <source>
        <strain evidence="1">MT106</strain>
    </source>
</reference>
<proteinExistence type="predicted"/>
<dbReference type="Proteomes" id="UP000789831">
    <property type="component" value="Unassembled WGS sequence"/>
</dbReference>
<dbReference type="AlphaFoldDB" id="A0A9N8ZXK0"/>
<keyword evidence="2" id="KW-1185">Reference proteome</keyword>